<dbReference type="GO" id="GO:0008270">
    <property type="term" value="F:zinc ion binding"/>
    <property type="evidence" value="ECO:0007669"/>
    <property type="project" value="UniProtKB-KW"/>
</dbReference>
<feature type="compositionally biased region" description="Basic residues" evidence="2">
    <location>
        <begin position="303"/>
        <end position="323"/>
    </location>
</feature>
<dbReference type="AlphaFoldDB" id="A0A168RVT4"/>
<accession>A0A168RVT4</accession>
<dbReference type="SMART" id="SM00355">
    <property type="entry name" value="ZnF_C2H2"/>
    <property type="match status" value="2"/>
</dbReference>
<evidence type="ECO:0000313" key="4">
    <source>
        <dbReference type="EMBL" id="SAM07460.1"/>
    </source>
</evidence>
<name>A0A168RVT4_ABSGL</name>
<dbReference type="SUPFAM" id="SSF57667">
    <property type="entry name" value="beta-beta-alpha zinc fingers"/>
    <property type="match status" value="1"/>
</dbReference>
<feature type="region of interest" description="Disordered" evidence="2">
    <location>
        <begin position="303"/>
        <end position="346"/>
    </location>
</feature>
<dbReference type="InterPro" id="IPR013087">
    <property type="entry name" value="Znf_C2H2_type"/>
</dbReference>
<organism evidence="4">
    <name type="scientific">Absidia glauca</name>
    <name type="common">Pin mould</name>
    <dbReference type="NCBI Taxonomy" id="4829"/>
    <lineage>
        <taxon>Eukaryota</taxon>
        <taxon>Fungi</taxon>
        <taxon>Fungi incertae sedis</taxon>
        <taxon>Mucoromycota</taxon>
        <taxon>Mucoromycotina</taxon>
        <taxon>Mucoromycetes</taxon>
        <taxon>Mucorales</taxon>
        <taxon>Cunninghamellaceae</taxon>
        <taxon>Absidia</taxon>
    </lineage>
</organism>
<evidence type="ECO:0000256" key="2">
    <source>
        <dbReference type="SAM" id="MobiDB-lite"/>
    </source>
</evidence>
<sequence length="346" mass="39695">MASTTFNQYFNKLTYKPYLDSQYSQQTFVSESTAPIPIQQQQQHQQYQLQQHPDFVSVNSYPMMPDNSCSVWQNTYPTGTDPLFTFLSSSDYLGLPTFDHHQESCSPAASALSSSLSPSSMSSSSSDALVYSADDFCVSDLLESQSHQHYMLSPTCTNTTVTSTTLNDHYYAQQQQPMHQQQHLSPKSECWISPATPLMESMDGYISTQNNMMEQPYFFVKQEETDSIFMPTPSLTVTMDMSSPINNNITRESSNKRPAKKIHHCPHCHHTSNRANNMKEHILTHDPYRPKLFACTTCQKSFARKHDMKRHTKSHQKVHRRQSKLVASSQQPQRKGKQRRQQDQDQ</sequence>
<feature type="domain" description="C2H2-type" evidence="3">
    <location>
        <begin position="293"/>
        <end position="315"/>
    </location>
</feature>
<dbReference type="EMBL" id="LT554760">
    <property type="protein sequence ID" value="SAM07460.1"/>
    <property type="molecule type" value="Genomic_DNA"/>
</dbReference>
<dbReference type="Gene3D" id="3.30.160.60">
    <property type="entry name" value="Classic Zinc Finger"/>
    <property type="match status" value="1"/>
</dbReference>
<dbReference type="STRING" id="4829.A0A168RVT4"/>
<protein>
    <recommendedName>
        <fullName evidence="3">C2H2-type domain-containing protein</fullName>
    </recommendedName>
</protein>
<proteinExistence type="predicted"/>
<dbReference type="PROSITE" id="PS50157">
    <property type="entry name" value="ZINC_FINGER_C2H2_2"/>
    <property type="match status" value="2"/>
</dbReference>
<dbReference type="PROSITE" id="PS00028">
    <property type="entry name" value="ZINC_FINGER_C2H2_1"/>
    <property type="match status" value="1"/>
</dbReference>
<dbReference type="InParanoid" id="A0A168RVT4"/>
<dbReference type="Proteomes" id="UP000078561">
    <property type="component" value="Unassembled WGS sequence"/>
</dbReference>
<evidence type="ECO:0000256" key="1">
    <source>
        <dbReference type="PROSITE-ProRule" id="PRU00042"/>
    </source>
</evidence>
<feature type="domain" description="C2H2-type" evidence="3">
    <location>
        <begin position="263"/>
        <end position="290"/>
    </location>
</feature>
<evidence type="ECO:0000259" key="3">
    <source>
        <dbReference type="PROSITE" id="PS50157"/>
    </source>
</evidence>
<keyword evidence="1" id="KW-0479">Metal-binding</keyword>
<keyword evidence="1" id="KW-0863">Zinc-finger</keyword>
<keyword evidence="5" id="KW-1185">Reference proteome</keyword>
<evidence type="ECO:0000313" key="5">
    <source>
        <dbReference type="Proteomes" id="UP000078561"/>
    </source>
</evidence>
<keyword evidence="1" id="KW-0862">Zinc</keyword>
<dbReference type="InterPro" id="IPR036236">
    <property type="entry name" value="Znf_C2H2_sf"/>
</dbReference>
<gene>
    <name evidence="4" type="primary">ABSGL_13103.1 scaffold 13659</name>
</gene>
<reference evidence="4" key="1">
    <citation type="submission" date="2016-04" db="EMBL/GenBank/DDBJ databases">
        <authorList>
            <person name="Evans L.H."/>
            <person name="Alamgir A."/>
            <person name="Owens N."/>
            <person name="Weber N.D."/>
            <person name="Virtaneva K."/>
            <person name="Barbian K."/>
            <person name="Babar A."/>
            <person name="Rosenke K."/>
        </authorList>
    </citation>
    <scope>NUCLEOTIDE SEQUENCE [LARGE SCALE GENOMIC DNA]</scope>
    <source>
        <strain evidence="4">CBS 101.48</strain>
    </source>
</reference>
<dbReference type="OrthoDB" id="8117402at2759"/>